<dbReference type="KEGG" id="kaf:KAFR_0C03980"/>
<keyword evidence="5" id="KW-1185">Reference proteome</keyword>
<feature type="repeat" description="ANK" evidence="3">
    <location>
        <begin position="108"/>
        <end position="140"/>
    </location>
</feature>
<proteinExistence type="predicted"/>
<dbReference type="EMBL" id="HE650823">
    <property type="protein sequence ID" value="CCF57389.1"/>
    <property type="molecule type" value="Genomic_DNA"/>
</dbReference>
<dbReference type="eggNOG" id="KOG0504">
    <property type="taxonomic scope" value="Eukaryota"/>
</dbReference>
<dbReference type="Proteomes" id="UP000005220">
    <property type="component" value="Chromosome 3"/>
</dbReference>
<dbReference type="PANTHER" id="PTHR24198:SF194">
    <property type="entry name" value="INVERSIN-A"/>
    <property type="match status" value="1"/>
</dbReference>
<keyword evidence="2 3" id="KW-0040">ANK repeat</keyword>
<gene>
    <name evidence="4" type="primary">KAFR0C03980</name>
    <name evidence="4" type="ORF">KAFR_0C03980</name>
</gene>
<evidence type="ECO:0000313" key="5">
    <source>
        <dbReference type="Proteomes" id="UP000005220"/>
    </source>
</evidence>
<dbReference type="AlphaFoldDB" id="H2ASN9"/>
<keyword evidence="1" id="KW-0677">Repeat</keyword>
<dbReference type="OrthoDB" id="823504at2759"/>
<dbReference type="InterPro" id="IPR002110">
    <property type="entry name" value="Ankyrin_rpt"/>
</dbReference>
<dbReference type="PROSITE" id="PS50088">
    <property type="entry name" value="ANK_REPEAT"/>
    <property type="match status" value="1"/>
</dbReference>
<evidence type="ECO:0000256" key="2">
    <source>
        <dbReference type="ARBA" id="ARBA00023043"/>
    </source>
</evidence>
<evidence type="ECO:0000256" key="1">
    <source>
        <dbReference type="ARBA" id="ARBA00022737"/>
    </source>
</evidence>
<dbReference type="Gene3D" id="1.25.40.20">
    <property type="entry name" value="Ankyrin repeat-containing domain"/>
    <property type="match status" value="1"/>
</dbReference>
<dbReference type="PANTHER" id="PTHR24198">
    <property type="entry name" value="ANKYRIN REPEAT AND PROTEIN KINASE DOMAIN-CONTAINING PROTEIN"/>
    <property type="match status" value="1"/>
</dbReference>
<dbReference type="InterPro" id="IPR036770">
    <property type="entry name" value="Ankyrin_rpt-contain_sf"/>
</dbReference>
<dbReference type="SUPFAM" id="SSF48403">
    <property type="entry name" value="Ankyrin repeat"/>
    <property type="match status" value="1"/>
</dbReference>
<accession>H2ASN9</accession>
<dbReference type="Pfam" id="PF12796">
    <property type="entry name" value="Ank_2"/>
    <property type="match status" value="2"/>
</dbReference>
<dbReference type="SMART" id="SM00248">
    <property type="entry name" value="ANK"/>
    <property type="match status" value="4"/>
</dbReference>
<sequence>MLADPRERLRHAIISGNLLIVKRLLRRFPHLLYNNDPKNGWSSLHYASYHGHYLICLHLIQLGHEKVELSKTYKGNTCVHLSLIQGQEQTAHLLLQYFPNLINVPNNDGMLPIHIVCMHNYVQCLRLLVNVTTDINVKDRNDNTPIRICLEYNSLQCLELLLDRCQDQDKNIIDNIDVAMTFDLAKKYKSMVRRDKKSTMNIYKTPNLDKNEPTFNNEFGVPSPILNSVVASPPAKHSLFKISTSIINNGVSPIKSPKLDIPTFTRTNRRSN</sequence>
<dbReference type="HOGENOM" id="CLU_036011_0_0_1"/>
<organism evidence="4 5">
    <name type="scientific">Kazachstania africana (strain ATCC 22294 / BCRC 22015 / CBS 2517 / CECT 1963 / NBRC 1671 / NRRL Y-8276)</name>
    <name type="common">Yeast</name>
    <name type="synonym">Kluyveromyces africanus</name>
    <dbReference type="NCBI Taxonomy" id="1071382"/>
    <lineage>
        <taxon>Eukaryota</taxon>
        <taxon>Fungi</taxon>
        <taxon>Dikarya</taxon>
        <taxon>Ascomycota</taxon>
        <taxon>Saccharomycotina</taxon>
        <taxon>Saccharomycetes</taxon>
        <taxon>Saccharomycetales</taxon>
        <taxon>Saccharomycetaceae</taxon>
        <taxon>Kazachstania</taxon>
    </lineage>
</organism>
<protein>
    <submittedName>
        <fullName evidence="4">Uncharacterized protein</fullName>
    </submittedName>
</protein>
<name>H2ASN9_KAZAF</name>
<evidence type="ECO:0000313" key="4">
    <source>
        <dbReference type="EMBL" id="CCF57389.1"/>
    </source>
</evidence>
<dbReference type="GeneID" id="13885308"/>
<dbReference type="STRING" id="1071382.H2ASN9"/>
<dbReference type="PROSITE" id="PS50297">
    <property type="entry name" value="ANK_REP_REGION"/>
    <property type="match status" value="1"/>
</dbReference>
<evidence type="ECO:0000256" key="3">
    <source>
        <dbReference type="PROSITE-ProRule" id="PRU00023"/>
    </source>
</evidence>
<dbReference type="RefSeq" id="XP_003956524.1">
    <property type="nucleotide sequence ID" value="XM_003956475.1"/>
</dbReference>
<dbReference type="InParanoid" id="H2ASN9"/>
<reference evidence="4 5" key="1">
    <citation type="journal article" date="2011" name="Proc. Natl. Acad. Sci. U.S.A.">
        <title>Evolutionary erosion of yeast sex chromosomes by mating-type switching accidents.</title>
        <authorList>
            <person name="Gordon J.L."/>
            <person name="Armisen D."/>
            <person name="Proux-Wera E."/>
            <person name="Oheigeartaigh S.S."/>
            <person name="Byrne K.P."/>
            <person name="Wolfe K.H."/>
        </authorList>
    </citation>
    <scope>NUCLEOTIDE SEQUENCE [LARGE SCALE GENOMIC DNA]</scope>
    <source>
        <strain evidence="5">ATCC 22294 / BCRC 22015 / CBS 2517 / CECT 1963 / NBRC 1671 / NRRL Y-8276</strain>
    </source>
</reference>